<reference evidence="3 4" key="1">
    <citation type="submission" date="2019-05" db="EMBL/GenBank/DDBJ databases">
        <title>Another draft genome of Portunus trituberculatus and its Hox gene families provides insights of decapod evolution.</title>
        <authorList>
            <person name="Jeong J.-H."/>
            <person name="Song I."/>
            <person name="Kim S."/>
            <person name="Choi T."/>
            <person name="Kim D."/>
            <person name="Ryu S."/>
            <person name="Kim W."/>
        </authorList>
    </citation>
    <scope>NUCLEOTIDE SEQUENCE [LARGE SCALE GENOMIC DNA]</scope>
    <source>
        <tissue evidence="3">Muscle</tissue>
    </source>
</reference>
<organism evidence="3 4">
    <name type="scientific">Portunus trituberculatus</name>
    <name type="common">Swimming crab</name>
    <name type="synonym">Neptunus trituberculatus</name>
    <dbReference type="NCBI Taxonomy" id="210409"/>
    <lineage>
        <taxon>Eukaryota</taxon>
        <taxon>Metazoa</taxon>
        <taxon>Ecdysozoa</taxon>
        <taxon>Arthropoda</taxon>
        <taxon>Crustacea</taxon>
        <taxon>Multicrustacea</taxon>
        <taxon>Malacostraca</taxon>
        <taxon>Eumalacostraca</taxon>
        <taxon>Eucarida</taxon>
        <taxon>Decapoda</taxon>
        <taxon>Pleocyemata</taxon>
        <taxon>Brachyura</taxon>
        <taxon>Eubrachyura</taxon>
        <taxon>Portunoidea</taxon>
        <taxon>Portunidae</taxon>
        <taxon>Portuninae</taxon>
        <taxon>Portunus</taxon>
    </lineage>
</organism>
<keyword evidence="4" id="KW-1185">Reference proteome</keyword>
<feature type="compositionally biased region" description="Polar residues" evidence="2">
    <location>
        <begin position="354"/>
        <end position="366"/>
    </location>
</feature>
<dbReference type="EMBL" id="VSRR010000005">
    <property type="protein sequence ID" value="MPC07646.1"/>
    <property type="molecule type" value="Genomic_DNA"/>
</dbReference>
<sequence length="729" mass="79334">MDTDCLQEEISVAPERTPAVSTSPELHRREDRDAGGTQHNTHHWNGKGEGGEASTASRIEAAKRSLERAMNGDATGRSSKDEEEFPSVSEVKALREAGLTSSPSPHFKSSYAKSLADSYRRASIPVVISSPKGQFYFKNDEFLSLSSRPVRRADSNHEKYHSLSMNGDSRAALGQNQEPQSLPPIIDSHELKKHLETEKNKGKPILSFPDTSMFGRFLEQDVFVPHEKLQHIQEEVGGRLTNEDWNNLGSISTSDGRKLVKLSDIRALLRQQNQEGRTLNGHSLLTGSGKDSQMESLMVERGQLGDRVDQLCRVLADRDSTIQQLEEDLLRVRMECQRLMVDNRSLKSSVGPAASQTQPAVTDSSPQVSQLQQQVQLLTAQLNKAEQSRHTYEAATRQLVDFLHTVNSTLNNASHLHPGHSPTISPTCSLNSSASTTTTKTSSSVPAEAEDDPPYRLGRPSTPPVDPPASHSTPAHRRNAEAMKKAGSVWALPTHNYQLKKVSRAASTHCVATAASSYHSEPTAAAAASPGHERTRPLTTDFLASRARELLASLKSLMRSDSVLKLNLEPKKSTSGRNRHSSSRSTKTDTTPTPDTETPAKTPTIITNPQSEEAEGCRRPTTLSLPGSVAGRERTNAVPSETNASPTVSQNPDAASTATTPPPRIGTGKTREDTLLAQSSAVNGNPQPLSLMVVGEHPCTPGDSRFSSLPIRNHLSRTLTDADQRLVWV</sequence>
<proteinExistence type="predicted"/>
<feature type="coiled-coil region" evidence="1">
    <location>
        <begin position="368"/>
        <end position="395"/>
    </location>
</feature>
<feature type="region of interest" description="Disordered" evidence="2">
    <location>
        <begin position="346"/>
        <end position="368"/>
    </location>
</feature>
<dbReference type="OrthoDB" id="6376164at2759"/>
<feature type="region of interest" description="Disordered" evidence="2">
    <location>
        <begin position="1"/>
        <end position="91"/>
    </location>
</feature>
<keyword evidence="1" id="KW-0175">Coiled coil</keyword>
<evidence type="ECO:0000313" key="4">
    <source>
        <dbReference type="Proteomes" id="UP000324222"/>
    </source>
</evidence>
<feature type="compositionally biased region" description="Basic and acidic residues" evidence="2">
    <location>
        <begin position="25"/>
        <end position="34"/>
    </location>
</feature>
<dbReference type="Proteomes" id="UP000324222">
    <property type="component" value="Unassembled WGS sequence"/>
</dbReference>
<name>A0A5B7CGP2_PORTR</name>
<evidence type="ECO:0000313" key="3">
    <source>
        <dbReference type="EMBL" id="MPC07646.1"/>
    </source>
</evidence>
<feature type="region of interest" description="Disordered" evidence="2">
    <location>
        <begin position="413"/>
        <end position="485"/>
    </location>
</feature>
<feature type="compositionally biased region" description="Low complexity" evidence="2">
    <location>
        <begin position="427"/>
        <end position="444"/>
    </location>
</feature>
<gene>
    <name evidence="3" type="ORF">E2C01_000209</name>
</gene>
<protein>
    <submittedName>
        <fullName evidence="3">Uncharacterized protein</fullName>
    </submittedName>
</protein>
<feature type="region of interest" description="Disordered" evidence="2">
    <location>
        <begin position="568"/>
        <end position="669"/>
    </location>
</feature>
<comment type="caution">
    <text evidence="3">The sequence shown here is derived from an EMBL/GenBank/DDBJ whole genome shotgun (WGS) entry which is preliminary data.</text>
</comment>
<evidence type="ECO:0000256" key="1">
    <source>
        <dbReference type="SAM" id="Coils"/>
    </source>
</evidence>
<feature type="compositionally biased region" description="Polar residues" evidence="2">
    <location>
        <begin position="637"/>
        <end position="653"/>
    </location>
</feature>
<dbReference type="AlphaFoldDB" id="A0A5B7CGP2"/>
<feature type="compositionally biased region" description="Low complexity" evidence="2">
    <location>
        <begin position="588"/>
        <end position="604"/>
    </location>
</feature>
<accession>A0A5B7CGP2</accession>
<evidence type="ECO:0000256" key="2">
    <source>
        <dbReference type="SAM" id="MobiDB-lite"/>
    </source>
</evidence>